<evidence type="ECO:0000313" key="7">
    <source>
        <dbReference type="EMBL" id="EMB36104.1"/>
    </source>
</evidence>
<dbReference type="InterPro" id="IPR012340">
    <property type="entry name" value="NA-bd_OB-fold"/>
</dbReference>
<name>A0A0E2E7X2_TREDN</name>
<evidence type="ECO:0000256" key="5">
    <source>
        <dbReference type="SAM" id="Phobius"/>
    </source>
</evidence>
<evidence type="ECO:0000256" key="3">
    <source>
        <dbReference type="ARBA" id="ARBA00022989"/>
    </source>
</evidence>
<feature type="transmembrane region" description="Helical" evidence="5">
    <location>
        <begin position="7"/>
        <end position="35"/>
    </location>
</feature>
<dbReference type="SUPFAM" id="SSF141322">
    <property type="entry name" value="NfeD domain-like"/>
    <property type="match status" value="1"/>
</dbReference>
<keyword evidence="3 5" id="KW-1133">Transmembrane helix</keyword>
<proteinExistence type="predicted"/>
<dbReference type="InterPro" id="IPR052165">
    <property type="entry name" value="Membrane_assoc_protease"/>
</dbReference>
<dbReference type="HOGENOM" id="CLU_116732_1_1_12"/>
<evidence type="ECO:0000259" key="6">
    <source>
        <dbReference type="Pfam" id="PF01957"/>
    </source>
</evidence>
<evidence type="ECO:0000256" key="4">
    <source>
        <dbReference type="ARBA" id="ARBA00023136"/>
    </source>
</evidence>
<keyword evidence="2 5" id="KW-0812">Transmembrane</keyword>
<dbReference type="Proteomes" id="UP000011705">
    <property type="component" value="Chromosome"/>
</dbReference>
<evidence type="ECO:0000256" key="1">
    <source>
        <dbReference type="ARBA" id="ARBA00004141"/>
    </source>
</evidence>
<keyword evidence="4 5" id="KW-0472">Membrane</keyword>
<dbReference type="InterPro" id="IPR002810">
    <property type="entry name" value="NfeD-like_C"/>
</dbReference>
<feature type="transmembrane region" description="Helical" evidence="5">
    <location>
        <begin position="47"/>
        <end position="67"/>
    </location>
</feature>
<sequence>MGWWSIWLLVGVLCIGLELIIPGLVIIFFGFGAVFTSVFSLIPFINQALWLQIIIFVIFSVLSLAFLRKKFTPIFKGTIFYSDKKSDKEGDEFADVIETVFHNKEGRIKYQGTTWSARSLSEEIPAGSMVRVLRREGLTYIVEKAEK</sequence>
<reference evidence="7" key="1">
    <citation type="submission" date="2012-01" db="EMBL/GenBank/DDBJ databases">
        <title>The Genome Sequence of Treponema denticola H-22.</title>
        <authorList>
            <consortium name="The Broad Institute Genome Sequencing Platform"/>
            <person name="Earl A."/>
            <person name="Ward D."/>
            <person name="Feldgarden M."/>
            <person name="Gevers D."/>
            <person name="Blanton J.M."/>
            <person name="Fenno C.J."/>
            <person name="Baranova O.V."/>
            <person name="Mathney J."/>
            <person name="Dewhirst F.E."/>
            <person name="Izard J."/>
            <person name="Young S.K."/>
            <person name="Zeng Q."/>
            <person name="Gargeya S."/>
            <person name="Fitzgerald M."/>
            <person name="Haas B."/>
            <person name="Abouelleil A."/>
            <person name="Alvarado L."/>
            <person name="Arachchi H.M."/>
            <person name="Berlin A."/>
            <person name="Chapman S.B."/>
            <person name="Gearin G."/>
            <person name="Goldberg J."/>
            <person name="Griggs A."/>
            <person name="Gujja S."/>
            <person name="Hansen M."/>
            <person name="Heiman D."/>
            <person name="Howarth C."/>
            <person name="Larimer J."/>
            <person name="Lui A."/>
            <person name="MacDonald P.J.P."/>
            <person name="McCowen C."/>
            <person name="Montmayeur A."/>
            <person name="Murphy C."/>
            <person name="Neiman D."/>
            <person name="Pearson M."/>
            <person name="Priest M."/>
            <person name="Roberts A."/>
            <person name="Saif S."/>
            <person name="Shea T."/>
            <person name="Sisk P."/>
            <person name="Stolte C."/>
            <person name="Sykes S."/>
            <person name="Wortman J."/>
            <person name="Nusbaum C."/>
            <person name="Birren B."/>
        </authorList>
    </citation>
    <scope>NUCLEOTIDE SEQUENCE [LARGE SCALE GENOMIC DNA]</scope>
    <source>
        <strain evidence="7">H-22</strain>
    </source>
</reference>
<dbReference type="Gene3D" id="2.40.50.140">
    <property type="entry name" value="Nucleic acid-binding proteins"/>
    <property type="match status" value="1"/>
</dbReference>
<protein>
    <recommendedName>
        <fullName evidence="6">NfeD-like C-terminal domain-containing protein</fullName>
    </recommendedName>
</protein>
<dbReference type="PANTHER" id="PTHR33507">
    <property type="entry name" value="INNER MEMBRANE PROTEIN YBBJ"/>
    <property type="match status" value="1"/>
</dbReference>
<dbReference type="GO" id="GO:0005886">
    <property type="term" value="C:plasma membrane"/>
    <property type="evidence" value="ECO:0007669"/>
    <property type="project" value="TreeGrafter"/>
</dbReference>
<dbReference type="PANTHER" id="PTHR33507:SF3">
    <property type="entry name" value="INNER MEMBRANE PROTEIN YBBJ"/>
    <property type="match status" value="1"/>
</dbReference>
<gene>
    <name evidence="7" type="ORF">HMPREF9726_00296</name>
</gene>
<dbReference type="PATRIC" id="fig|999432.5.peg.305"/>
<organism evidence="7">
    <name type="scientific">Treponema denticola H-22</name>
    <dbReference type="NCBI Taxonomy" id="999432"/>
    <lineage>
        <taxon>Bacteria</taxon>
        <taxon>Pseudomonadati</taxon>
        <taxon>Spirochaetota</taxon>
        <taxon>Spirochaetia</taxon>
        <taxon>Spirochaetales</taxon>
        <taxon>Treponemataceae</taxon>
        <taxon>Treponema</taxon>
    </lineage>
</organism>
<dbReference type="AlphaFoldDB" id="A0A0E2E7X2"/>
<dbReference type="RefSeq" id="WP_002682897.1">
    <property type="nucleotide sequence ID" value="NZ_CM001795.1"/>
</dbReference>
<dbReference type="Pfam" id="PF01957">
    <property type="entry name" value="NfeD"/>
    <property type="match status" value="1"/>
</dbReference>
<feature type="domain" description="NfeD-like C-terminal" evidence="6">
    <location>
        <begin position="100"/>
        <end position="144"/>
    </location>
</feature>
<dbReference type="EMBL" id="AGDV01000001">
    <property type="protein sequence ID" value="EMB36104.1"/>
    <property type="molecule type" value="Genomic_DNA"/>
</dbReference>
<evidence type="ECO:0000256" key="2">
    <source>
        <dbReference type="ARBA" id="ARBA00022692"/>
    </source>
</evidence>
<comment type="caution">
    <text evidence="7">The sequence shown here is derived from an EMBL/GenBank/DDBJ whole genome shotgun (WGS) entry which is preliminary data.</text>
</comment>
<accession>A0A0E2E7X2</accession>
<comment type="subcellular location">
    <subcellularLocation>
        <location evidence="1">Membrane</location>
        <topology evidence="1">Multi-pass membrane protein</topology>
    </subcellularLocation>
</comment>